<sequence length="149" mass="15417">MVLRRPNWFPDVLLWLIILSPLVYGQTSIQKLGHHEQGSQACQFRRLLTCLPTAAIDRFHDFVPPETHHWTRIYKRRGGGGGGGGGGRGGGGGGGSTGGGSGAGAATRMNAAGTGGGSKNAGASRRIGREIVAGLTVVVTAAVVWLIVF</sequence>
<evidence type="ECO:0000313" key="4">
    <source>
        <dbReference type="EMBL" id="TKX22728.1"/>
    </source>
</evidence>
<feature type="chain" id="PRO_5020823796" evidence="3">
    <location>
        <begin position="26"/>
        <end position="149"/>
    </location>
</feature>
<feature type="signal peptide" evidence="3">
    <location>
        <begin position="1"/>
        <end position="25"/>
    </location>
</feature>
<dbReference type="Proteomes" id="UP000308133">
    <property type="component" value="Unassembled WGS sequence"/>
</dbReference>
<feature type="compositionally biased region" description="Gly residues" evidence="1">
    <location>
        <begin position="79"/>
        <end position="103"/>
    </location>
</feature>
<keyword evidence="2" id="KW-1133">Transmembrane helix</keyword>
<evidence type="ECO:0000256" key="2">
    <source>
        <dbReference type="SAM" id="Phobius"/>
    </source>
</evidence>
<organism evidence="4 5">
    <name type="scientific">Elsinoe australis</name>
    <dbReference type="NCBI Taxonomy" id="40998"/>
    <lineage>
        <taxon>Eukaryota</taxon>
        <taxon>Fungi</taxon>
        <taxon>Dikarya</taxon>
        <taxon>Ascomycota</taxon>
        <taxon>Pezizomycotina</taxon>
        <taxon>Dothideomycetes</taxon>
        <taxon>Dothideomycetidae</taxon>
        <taxon>Myriangiales</taxon>
        <taxon>Elsinoaceae</taxon>
        <taxon>Elsinoe</taxon>
    </lineage>
</organism>
<comment type="caution">
    <text evidence="4">The sequence shown here is derived from an EMBL/GenBank/DDBJ whole genome shotgun (WGS) entry which is preliminary data.</text>
</comment>
<gene>
    <name evidence="4" type="ORF">C1H76_5045</name>
</gene>
<evidence type="ECO:0000256" key="1">
    <source>
        <dbReference type="SAM" id="MobiDB-lite"/>
    </source>
</evidence>
<dbReference type="EMBL" id="PTQR01000061">
    <property type="protein sequence ID" value="TKX22728.1"/>
    <property type="molecule type" value="Genomic_DNA"/>
</dbReference>
<proteinExistence type="predicted"/>
<keyword evidence="3" id="KW-0732">Signal</keyword>
<keyword evidence="2" id="KW-0812">Transmembrane</keyword>
<name>A0A4U7AW21_9PEZI</name>
<evidence type="ECO:0000256" key="3">
    <source>
        <dbReference type="SAM" id="SignalP"/>
    </source>
</evidence>
<reference evidence="4 5" key="1">
    <citation type="submission" date="2018-02" db="EMBL/GenBank/DDBJ databases">
        <title>Draft genome sequences of Elsinoe sp., causing black scab on jojoba.</title>
        <authorList>
            <person name="Stodart B."/>
            <person name="Jeffress S."/>
            <person name="Ash G."/>
            <person name="Arun Chinnappa K."/>
        </authorList>
    </citation>
    <scope>NUCLEOTIDE SEQUENCE [LARGE SCALE GENOMIC DNA]</scope>
    <source>
        <strain evidence="4 5">Hillstone_2</strain>
    </source>
</reference>
<accession>A0A4U7AW21</accession>
<evidence type="ECO:0000313" key="5">
    <source>
        <dbReference type="Proteomes" id="UP000308133"/>
    </source>
</evidence>
<feature type="region of interest" description="Disordered" evidence="1">
    <location>
        <begin position="75"/>
        <end position="122"/>
    </location>
</feature>
<protein>
    <submittedName>
        <fullName evidence="4">Uncharacterized protein</fullName>
    </submittedName>
</protein>
<feature type="transmembrane region" description="Helical" evidence="2">
    <location>
        <begin position="131"/>
        <end position="148"/>
    </location>
</feature>
<keyword evidence="2" id="KW-0472">Membrane</keyword>
<dbReference type="AlphaFoldDB" id="A0A4U7AW21"/>